<dbReference type="PANTHER" id="PTHR10159">
    <property type="entry name" value="DUAL SPECIFICITY PROTEIN PHOSPHATASE"/>
    <property type="match status" value="1"/>
</dbReference>
<proteinExistence type="predicted"/>
<name>A0AAE1Z4A4_SCHME</name>
<feature type="non-terminal residue" evidence="3">
    <location>
        <position position="296"/>
    </location>
</feature>
<dbReference type="Pfam" id="PF00581">
    <property type="entry name" value="Rhodanese"/>
    <property type="match status" value="1"/>
</dbReference>
<comment type="caution">
    <text evidence="3">The sequence shown here is derived from an EMBL/GenBank/DDBJ whole genome shotgun (WGS) entry which is preliminary data.</text>
</comment>
<dbReference type="GO" id="GO:0008330">
    <property type="term" value="F:protein tyrosine/threonine phosphatase activity"/>
    <property type="evidence" value="ECO:0007669"/>
    <property type="project" value="TreeGrafter"/>
</dbReference>
<evidence type="ECO:0000313" key="4">
    <source>
        <dbReference type="Proteomes" id="UP001292079"/>
    </source>
</evidence>
<protein>
    <recommendedName>
        <fullName evidence="2">Rhodanese domain-containing protein</fullName>
    </recommendedName>
</protein>
<dbReference type="Gene3D" id="3.40.250.10">
    <property type="entry name" value="Rhodanese-like domain"/>
    <property type="match status" value="1"/>
</dbReference>
<evidence type="ECO:0000256" key="1">
    <source>
        <dbReference type="ARBA" id="ARBA00022912"/>
    </source>
</evidence>
<reference evidence="3" key="2">
    <citation type="journal article" date="2023" name="Infect Dis Poverty">
        <title>Chromosome-scale genome of the human blood fluke Schistosoma mekongi and its implications for public health.</title>
        <authorList>
            <person name="Zhou M."/>
            <person name="Xu L."/>
            <person name="Xu D."/>
            <person name="Chen W."/>
            <person name="Khan J."/>
            <person name="Hu Y."/>
            <person name="Huang H."/>
            <person name="Wei H."/>
            <person name="Zhang Y."/>
            <person name="Chusongsang P."/>
            <person name="Tanasarnprasert K."/>
            <person name="Hu X."/>
            <person name="Limpanont Y."/>
            <person name="Lv Z."/>
        </authorList>
    </citation>
    <scope>NUCLEOTIDE SEQUENCE</scope>
    <source>
        <strain evidence="3">LV_2022a</strain>
    </source>
</reference>
<evidence type="ECO:0000313" key="3">
    <source>
        <dbReference type="EMBL" id="KAK4467300.1"/>
    </source>
</evidence>
<dbReference type="GO" id="GO:0033550">
    <property type="term" value="F:MAP kinase tyrosine phosphatase activity"/>
    <property type="evidence" value="ECO:0007669"/>
    <property type="project" value="TreeGrafter"/>
</dbReference>
<dbReference type="AlphaFoldDB" id="A0AAE1Z4A4"/>
<keyword evidence="1" id="KW-0904">Protein phosphatase</keyword>
<dbReference type="GO" id="GO:0005737">
    <property type="term" value="C:cytoplasm"/>
    <property type="evidence" value="ECO:0007669"/>
    <property type="project" value="TreeGrafter"/>
</dbReference>
<dbReference type="EMBL" id="JALJAT010000359">
    <property type="protein sequence ID" value="KAK4467300.1"/>
    <property type="molecule type" value="Genomic_DNA"/>
</dbReference>
<dbReference type="GO" id="GO:0043409">
    <property type="term" value="P:negative regulation of MAPK cascade"/>
    <property type="evidence" value="ECO:0007669"/>
    <property type="project" value="TreeGrafter"/>
</dbReference>
<dbReference type="InterPro" id="IPR036873">
    <property type="entry name" value="Rhodanese-like_dom_sf"/>
</dbReference>
<dbReference type="Proteomes" id="UP001292079">
    <property type="component" value="Unassembled WGS sequence"/>
</dbReference>
<dbReference type="GO" id="GO:0017017">
    <property type="term" value="F:MAP kinase tyrosine/serine/threonine phosphatase activity"/>
    <property type="evidence" value="ECO:0007669"/>
    <property type="project" value="TreeGrafter"/>
</dbReference>
<gene>
    <name evidence="3" type="ORF">MN116_008969</name>
</gene>
<keyword evidence="4" id="KW-1185">Reference proteome</keyword>
<dbReference type="SUPFAM" id="SSF52821">
    <property type="entry name" value="Rhodanese/Cell cycle control phosphatase"/>
    <property type="match status" value="1"/>
</dbReference>
<dbReference type="PROSITE" id="PS50206">
    <property type="entry name" value="RHODANESE_3"/>
    <property type="match status" value="1"/>
</dbReference>
<dbReference type="InterPro" id="IPR001763">
    <property type="entry name" value="Rhodanese-like_dom"/>
</dbReference>
<reference evidence="3" key="1">
    <citation type="submission" date="2022-04" db="EMBL/GenBank/DDBJ databases">
        <authorList>
            <person name="Xu L."/>
            <person name="Lv Z."/>
        </authorList>
    </citation>
    <scope>NUCLEOTIDE SEQUENCE</scope>
    <source>
        <strain evidence="3">LV_2022a</strain>
    </source>
</reference>
<dbReference type="PANTHER" id="PTHR10159:SF519">
    <property type="entry name" value="DUAL SPECIFICITY PROTEIN PHOSPHATASE MPK3"/>
    <property type="match status" value="1"/>
</dbReference>
<evidence type="ECO:0000259" key="2">
    <source>
        <dbReference type="PROSITE" id="PS50206"/>
    </source>
</evidence>
<accession>A0AAE1Z4A4</accession>
<sequence length="296" mass="32594">MDARGVLEGKVICTEAASIAEALQLKRKIVLLDSRPFMVFNTSHINTAINIGGNRAFQRKFFQNQVPLDLLLCKLTNLENPTELQKLPIIVCDECIDSLSNIRPECFLFSLFTHLMLRFPVVFLLKGGFSGFKASFPELCWLNAEKVAGEDIAKYHQCDCILERILDTCLGCSSGTNPSSEISVHKLGILSSAITTHPVYVPFMAPVTSSSVSFKCNSVPSKMPPVDQFSTEVSKAFSPELPVDIRSRLVFEMKVDSTGATLSRPSPILPHLILGSQEDADSPTICKIYGITHILN</sequence>
<feature type="domain" description="Rhodanese" evidence="2">
    <location>
        <begin position="25"/>
        <end position="141"/>
    </location>
</feature>
<keyword evidence="1" id="KW-0378">Hydrolase</keyword>
<organism evidence="3 4">
    <name type="scientific">Schistosoma mekongi</name>
    <name type="common">Parasitic worm</name>
    <dbReference type="NCBI Taxonomy" id="38744"/>
    <lineage>
        <taxon>Eukaryota</taxon>
        <taxon>Metazoa</taxon>
        <taxon>Spiralia</taxon>
        <taxon>Lophotrochozoa</taxon>
        <taxon>Platyhelminthes</taxon>
        <taxon>Trematoda</taxon>
        <taxon>Digenea</taxon>
        <taxon>Strigeidida</taxon>
        <taxon>Schistosomatoidea</taxon>
        <taxon>Schistosomatidae</taxon>
        <taxon>Schistosoma</taxon>
    </lineage>
</organism>